<dbReference type="AlphaFoldDB" id="A0A8J6BEH8"/>
<keyword evidence="3" id="KW-1185">Reference proteome</keyword>
<organism evidence="2 3">
    <name type="scientific">Eleutherodactylus coqui</name>
    <name type="common">Puerto Rican coqui</name>
    <dbReference type="NCBI Taxonomy" id="57060"/>
    <lineage>
        <taxon>Eukaryota</taxon>
        <taxon>Metazoa</taxon>
        <taxon>Chordata</taxon>
        <taxon>Craniata</taxon>
        <taxon>Vertebrata</taxon>
        <taxon>Euteleostomi</taxon>
        <taxon>Amphibia</taxon>
        <taxon>Batrachia</taxon>
        <taxon>Anura</taxon>
        <taxon>Neobatrachia</taxon>
        <taxon>Hyloidea</taxon>
        <taxon>Eleutherodactylidae</taxon>
        <taxon>Eleutherodactylinae</taxon>
        <taxon>Eleutherodactylus</taxon>
        <taxon>Eleutherodactylus</taxon>
    </lineage>
</organism>
<evidence type="ECO:0000256" key="1">
    <source>
        <dbReference type="SAM" id="MobiDB-lite"/>
    </source>
</evidence>
<gene>
    <name evidence="2" type="ORF">GDO78_021606</name>
</gene>
<sequence length="103" mass="11346">MCVLQLHVVSNRGVQVVESLVWSSGSQAGLCFGLPFPMHMWSKLTRLWSATCIILPFRHGQSLPVVTRPVVSNLIFLLLVPPKQNISDSSDPAGLPCPRQLLQ</sequence>
<reference evidence="2" key="1">
    <citation type="thesis" date="2020" institute="ProQuest LLC" country="789 East Eisenhower Parkway, Ann Arbor, MI, USA">
        <title>Comparative Genomics and Chromosome Evolution.</title>
        <authorList>
            <person name="Mudd A.B."/>
        </authorList>
    </citation>
    <scope>NUCLEOTIDE SEQUENCE</scope>
    <source>
        <strain evidence="2">HN-11 Male</strain>
        <tissue evidence="2">Kidney and liver</tissue>
    </source>
</reference>
<protein>
    <submittedName>
        <fullName evidence="2">Uncharacterized protein</fullName>
    </submittedName>
</protein>
<dbReference type="Proteomes" id="UP000770717">
    <property type="component" value="Unassembled WGS sequence"/>
</dbReference>
<feature type="region of interest" description="Disordered" evidence="1">
    <location>
        <begin position="84"/>
        <end position="103"/>
    </location>
</feature>
<name>A0A8J6BEH8_ELECQ</name>
<comment type="caution">
    <text evidence="2">The sequence shown here is derived from an EMBL/GenBank/DDBJ whole genome shotgun (WGS) entry which is preliminary data.</text>
</comment>
<evidence type="ECO:0000313" key="2">
    <source>
        <dbReference type="EMBL" id="KAG9463504.1"/>
    </source>
</evidence>
<evidence type="ECO:0000313" key="3">
    <source>
        <dbReference type="Proteomes" id="UP000770717"/>
    </source>
</evidence>
<proteinExistence type="predicted"/>
<accession>A0A8J6BEH8</accession>
<dbReference type="EMBL" id="WNTK01006616">
    <property type="protein sequence ID" value="KAG9463504.1"/>
    <property type="molecule type" value="Genomic_DNA"/>
</dbReference>